<dbReference type="EMBL" id="CAXLJM020000121">
    <property type="protein sequence ID" value="CAL8138040.1"/>
    <property type="molecule type" value="Genomic_DNA"/>
</dbReference>
<protein>
    <submittedName>
        <fullName evidence="3">Uncharacterized protein</fullName>
    </submittedName>
</protein>
<comment type="caution">
    <text evidence="3">The sequence shown here is derived from an EMBL/GenBank/DDBJ whole genome shotgun (WGS) entry which is preliminary data.</text>
</comment>
<keyword evidence="4" id="KW-1185">Reference proteome</keyword>
<evidence type="ECO:0000256" key="1">
    <source>
        <dbReference type="SAM" id="MobiDB-lite"/>
    </source>
</evidence>
<feature type="signal peptide" evidence="2">
    <location>
        <begin position="1"/>
        <end position="30"/>
    </location>
</feature>
<keyword evidence="2" id="KW-0732">Signal</keyword>
<accession>A0ABP1RXK5</accession>
<gene>
    <name evidence="3" type="ORF">ODALV1_LOCUS27195</name>
</gene>
<evidence type="ECO:0000313" key="4">
    <source>
        <dbReference type="Proteomes" id="UP001642540"/>
    </source>
</evidence>
<feature type="chain" id="PRO_5045313834" evidence="2">
    <location>
        <begin position="31"/>
        <end position="93"/>
    </location>
</feature>
<proteinExistence type="predicted"/>
<reference evidence="3 4" key="1">
    <citation type="submission" date="2024-08" db="EMBL/GenBank/DDBJ databases">
        <authorList>
            <person name="Cucini C."/>
            <person name="Frati F."/>
        </authorList>
    </citation>
    <scope>NUCLEOTIDE SEQUENCE [LARGE SCALE GENOMIC DNA]</scope>
</reference>
<evidence type="ECO:0000313" key="3">
    <source>
        <dbReference type="EMBL" id="CAL8138040.1"/>
    </source>
</evidence>
<name>A0ABP1RXK5_9HEXA</name>
<feature type="compositionally biased region" description="Polar residues" evidence="1">
    <location>
        <begin position="81"/>
        <end position="93"/>
    </location>
</feature>
<sequence>MFKCNAPVLGIPFMLTTWLLLPGIPPLEDAFQEDSMKFIQRGPFYRLRLCNITTPEEHRKFIVGGESNVATEKYKSDPGNLPNSQSVNSILPL</sequence>
<organism evidence="3 4">
    <name type="scientific">Orchesella dallaii</name>
    <dbReference type="NCBI Taxonomy" id="48710"/>
    <lineage>
        <taxon>Eukaryota</taxon>
        <taxon>Metazoa</taxon>
        <taxon>Ecdysozoa</taxon>
        <taxon>Arthropoda</taxon>
        <taxon>Hexapoda</taxon>
        <taxon>Collembola</taxon>
        <taxon>Entomobryomorpha</taxon>
        <taxon>Entomobryoidea</taxon>
        <taxon>Orchesellidae</taxon>
        <taxon>Orchesellinae</taxon>
        <taxon>Orchesella</taxon>
    </lineage>
</organism>
<evidence type="ECO:0000256" key="2">
    <source>
        <dbReference type="SAM" id="SignalP"/>
    </source>
</evidence>
<feature type="region of interest" description="Disordered" evidence="1">
    <location>
        <begin position="73"/>
        <end position="93"/>
    </location>
</feature>
<dbReference type="Proteomes" id="UP001642540">
    <property type="component" value="Unassembled WGS sequence"/>
</dbReference>